<organism evidence="2 3">
    <name type="scientific">Pristionchus mayeri</name>
    <dbReference type="NCBI Taxonomy" id="1317129"/>
    <lineage>
        <taxon>Eukaryota</taxon>
        <taxon>Metazoa</taxon>
        <taxon>Ecdysozoa</taxon>
        <taxon>Nematoda</taxon>
        <taxon>Chromadorea</taxon>
        <taxon>Rhabditida</taxon>
        <taxon>Rhabditina</taxon>
        <taxon>Diplogasteromorpha</taxon>
        <taxon>Diplogasteroidea</taxon>
        <taxon>Neodiplogasteridae</taxon>
        <taxon>Pristionchus</taxon>
    </lineage>
</organism>
<evidence type="ECO:0000313" key="2">
    <source>
        <dbReference type="EMBL" id="GMR38829.1"/>
    </source>
</evidence>
<sequence length="92" mass="10583">NMRFLFVFLFTRSFASVSPIKCYIGNNFIFSEPKVEYDCPDECSQEYCMKYVSKHNAVQLLCAHDEECSTEGCTYDDEGNRLCCCKGDLCNN</sequence>
<comment type="caution">
    <text evidence="2">The sequence shown here is derived from an EMBL/GenBank/DDBJ whole genome shotgun (WGS) entry which is preliminary data.</text>
</comment>
<keyword evidence="1" id="KW-0732">Signal</keyword>
<reference evidence="3" key="1">
    <citation type="submission" date="2022-10" db="EMBL/GenBank/DDBJ databases">
        <title>Genome assembly of Pristionchus species.</title>
        <authorList>
            <person name="Yoshida K."/>
            <person name="Sommer R.J."/>
        </authorList>
    </citation>
    <scope>NUCLEOTIDE SEQUENCE [LARGE SCALE GENOMIC DNA]</scope>
    <source>
        <strain evidence="3">RS5460</strain>
    </source>
</reference>
<evidence type="ECO:0000256" key="1">
    <source>
        <dbReference type="SAM" id="SignalP"/>
    </source>
</evidence>
<protein>
    <submittedName>
        <fullName evidence="2">Uncharacterized protein</fullName>
    </submittedName>
</protein>
<dbReference type="SUPFAM" id="SSF57302">
    <property type="entry name" value="Snake toxin-like"/>
    <property type="match status" value="1"/>
</dbReference>
<accession>A0AAN4ZF73</accession>
<name>A0AAN4ZF73_9BILA</name>
<dbReference type="Proteomes" id="UP001328107">
    <property type="component" value="Unassembled WGS sequence"/>
</dbReference>
<proteinExistence type="predicted"/>
<dbReference type="InterPro" id="IPR045860">
    <property type="entry name" value="Snake_toxin-like_sf"/>
</dbReference>
<feature type="non-terminal residue" evidence="2">
    <location>
        <position position="92"/>
    </location>
</feature>
<dbReference type="EMBL" id="BTRK01000002">
    <property type="protein sequence ID" value="GMR38829.1"/>
    <property type="molecule type" value="Genomic_DNA"/>
</dbReference>
<keyword evidence="3" id="KW-1185">Reference proteome</keyword>
<gene>
    <name evidence="2" type="ORF">PMAYCL1PPCAC_09024</name>
</gene>
<feature type="chain" id="PRO_5042926934" evidence="1">
    <location>
        <begin position="18"/>
        <end position="92"/>
    </location>
</feature>
<dbReference type="AlphaFoldDB" id="A0AAN4ZF73"/>
<feature type="non-terminal residue" evidence="2">
    <location>
        <position position="1"/>
    </location>
</feature>
<feature type="signal peptide" evidence="1">
    <location>
        <begin position="1"/>
        <end position="17"/>
    </location>
</feature>
<evidence type="ECO:0000313" key="3">
    <source>
        <dbReference type="Proteomes" id="UP001328107"/>
    </source>
</evidence>